<gene>
    <name evidence="7" type="ORF">AUC43_09105</name>
</gene>
<sequence length="730" mass="79264">MRFVFLLVAVWLLALPARAMPVAPDTTVLRVTRLPAAGLLLTQGWRYHPGDNPAWARPEFDDSAWDTLNPTRPRRELPPRLGSGIGWLRLRFRFSDSLRRRELQLVTSQLGAVEIYLNGQLLRRRGTLSTNPALVRAAGNTHTPVALPGSGLTEQVLALRLAPQPLSPLLTTGQVPLLRPRLYTVPHYHQLEAQSANFRLLYFGLGSAYVLLTLLHLVFSYYNPTQRTNRYFARYTLTGAAAGFFTCLDNAEDFASLGTGVWVRSLVFVCSFASLCWLVRSVYALFDFRPGRIYGSLLLSGAALLLLVQLAHSAVPGYVVAYLALGALGYVEMLRLTLLALRQRRRGARLVGAGFGGALLLVLLNLGLNVLGITLGPAWLVGNVLIILASLLPALAISLFLAREFALGAELLLVKLGEVERLSAQTLAQEQDKQALLARQNETLEHQVQQRTSELQRSLTDLQTTQAQLIQKEKLASLGELTAGIAHEIQNPLNFVNNFSEVSTELVVELQEALAKSDTVEAAELAGDVAQNLGKITEHGKRAAAIVKGMLEHSRTSTGERAPTDLNALADEYLRLAYHGLRAKDKSFNAELRTDLAPDLPLISVVSGDVGRVLLNLFSNAFYAVQQRQQAGEAGYRPTVSLTTARVNGHVAIRVRDNGTGMSAAVQAKIFQPFFTTKPTGEGTGLGLSLSHDIIAQGHGGGLTVESLEGEGTTFSVSLPLNGAAHQPAT</sequence>
<dbReference type="EC" id="2.7.13.3" evidence="2"/>
<dbReference type="Pfam" id="PF00512">
    <property type="entry name" value="HisKA"/>
    <property type="match status" value="1"/>
</dbReference>
<dbReference type="PRINTS" id="PR00344">
    <property type="entry name" value="BCTRLSENSOR"/>
</dbReference>
<evidence type="ECO:0000256" key="5">
    <source>
        <dbReference type="SAM" id="SignalP"/>
    </source>
</evidence>
<dbReference type="KEGG" id="hyg:AUC43_09105"/>
<evidence type="ECO:0000256" key="4">
    <source>
        <dbReference type="SAM" id="Phobius"/>
    </source>
</evidence>
<dbReference type="GO" id="GO:0000155">
    <property type="term" value="F:phosphorelay sensor kinase activity"/>
    <property type="evidence" value="ECO:0007669"/>
    <property type="project" value="InterPro"/>
</dbReference>
<dbReference type="SUPFAM" id="SSF55874">
    <property type="entry name" value="ATPase domain of HSP90 chaperone/DNA topoisomerase II/histidine kinase"/>
    <property type="match status" value="1"/>
</dbReference>
<feature type="transmembrane region" description="Helical" evidence="4">
    <location>
        <begin position="263"/>
        <end position="286"/>
    </location>
</feature>
<dbReference type="InterPro" id="IPR036890">
    <property type="entry name" value="HATPase_C_sf"/>
</dbReference>
<dbReference type="InterPro" id="IPR036097">
    <property type="entry name" value="HisK_dim/P_sf"/>
</dbReference>
<dbReference type="Gene3D" id="2.60.120.260">
    <property type="entry name" value="Galactose-binding domain-like"/>
    <property type="match status" value="1"/>
</dbReference>
<dbReference type="Gene3D" id="1.10.287.130">
    <property type="match status" value="1"/>
</dbReference>
<dbReference type="InterPro" id="IPR003594">
    <property type="entry name" value="HATPase_dom"/>
</dbReference>
<feature type="signal peptide" evidence="5">
    <location>
        <begin position="1"/>
        <end position="19"/>
    </location>
</feature>
<keyword evidence="3" id="KW-0597">Phosphoprotein</keyword>
<feature type="transmembrane region" description="Helical" evidence="4">
    <location>
        <begin position="200"/>
        <end position="219"/>
    </location>
</feature>
<reference evidence="7 8" key="1">
    <citation type="submission" date="2015-12" db="EMBL/GenBank/DDBJ databases">
        <authorList>
            <person name="Shamseldin A."/>
            <person name="Moawad H."/>
            <person name="Abd El-Rahim W.M."/>
            <person name="Sadowsky M.J."/>
        </authorList>
    </citation>
    <scope>NUCLEOTIDE SEQUENCE [LARGE SCALE GENOMIC DNA]</scope>
    <source>
        <strain evidence="7 8">DG5B</strain>
    </source>
</reference>
<dbReference type="STRING" id="1411621.AUC43_09105"/>
<dbReference type="SMART" id="SM00388">
    <property type="entry name" value="HisKA"/>
    <property type="match status" value="1"/>
</dbReference>
<dbReference type="PANTHER" id="PTHR43065">
    <property type="entry name" value="SENSOR HISTIDINE KINASE"/>
    <property type="match status" value="1"/>
</dbReference>
<feature type="chain" id="PRO_5006847206" description="histidine kinase" evidence="5">
    <location>
        <begin position="20"/>
        <end position="730"/>
    </location>
</feature>
<dbReference type="SUPFAM" id="SSF47384">
    <property type="entry name" value="Homodimeric domain of signal transducing histidine kinase"/>
    <property type="match status" value="1"/>
</dbReference>
<proteinExistence type="predicted"/>
<keyword evidence="5" id="KW-0732">Signal</keyword>
<dbReference type="RefSeq" id="WP_068192145.1">
    <property type="nucleotide sequence ID" value="NZ_CP013909.1"/>
</dbReference>
<evidence type="ECO:0000256" key="1">
    <source>
        <dbReference type="ARBA" id="ARBA00000085"/>
    </source>
</evidence>
<comment type="catalytic activity">
    <reaction evidence="1">
        <text>ATP + protein L-histidine = ADP + protein N-phospho-L-histidine.</text>
        <dbReference type="EC" id="2.7.13.3"/>
    </reaction>
</comment>
<dbReference type="InterPro" id="IPR005467">
    <property type="entry name" value="His_kinase_dom"/>
</dbReference>
<protein>
    <recommendedName>
        <fullName evidence="2">histidine kinase</fullName>
        <ecNumber evidence="2">2.7.13.3</ecNumber>
    </recommendedName>
</protein>
<organism evidence="7 8">
    <name type="scientific">Hymenobacter sedentarius</name>
    <dbReference type="NCBI Taxonomy" id="1411621"/>
    <lineage>
        <taxon>Bacteria</taxon>
        <taxon>Pseudomonadati</taxon>
        <taxon>Bacteroidota</taxon>
        <taxon>Cytophagia</taxon>
        <taxon>Cytophagales</taxon>
        <taxon>Hymenobacteraceae</taxon>
        <taxon>Hymenobacter</taxon>
    </lineage>
</organism>
<keyword evidence="4" id="KW-0812">Transmembrane</keyword>
<keyword evidence="4" id="KW-0472">Membrane</keyword>
<feature type="domain" description="Histidine kinase" evidence="6">
    <location>
        <begin position="484"/>
        <end position="723"/>
    </location>
</feature>
<dbReference type="EMBL" id="CP013909">
    <property type="protein sequence ID" value="ALW85239.1"/>
    <property type="molecule type" value="Genomic_DNA"/>
</dbReference>
<evidence type="ECO:0000256" key="2">
    <source>
        <dbReference type="ARBA" id="ARBA00012438"/>
    </source>
</evidence>
<keyword evidence="4" id="KW-1133">Transmembrane helix</keyword>
<feature type="transmembrane region" description="Helical" evidence="4">
    <location>
        <begin position="379"/>
        <end position="402"/>
    </location>
</feature>
<evidence type="ECO:0000313" key="7">
    <source>
        <dbReference type="EMBL" id="ALW85239.1"/>
    </source>
</evidence>
<evidence type="ECO:0000256" key="3">
    <source>
        <dbReference type="ARBA" id="ARBA00022553"/>
    </source>
</evidence>
<dbReference type="SUPFAM" id="SSF49785">
    <property type="entry name" value="Galactose-binding domain-like"/>
    <property type="match status" value="1"/>
</dbReference>
<keyword evidence="8" id="KW-1185">Reference proteome</keyword>
<dbReference type="SMART" id="SM00387">
    <property type="entry name" value="HATPase_c"/>
    <property type="match status" value="1"/>
</dbReference>
<accession>A0A0U4BP97</accession>
<dbReference type="Gene3D" id="3.30.565.10">
    <property type="entry name" value="Histidine kinase-like ATPase, C-terminal domain"/>
    <property type="match status" value="1"/>
</dbReference>
<dbReference type="CDD" id="cd00082">
    <property type="entry name" value="HisKA"/>
    <property type="match status" value="1"/>
</dbReference>
<dbReference type="Pfam" id="PF02518">
    <property type="entry name" value="HATPase_c"/>
    <property type="match status" value="1"/>
</dbReference>
<feature type="transmembrane region" description="Helical" evidence="4">
    <location>
        <begin position="293"/>
        <end position="312"/>
    </location>
</feature>
<feature type="transmembrane region" description="Helical" evidence="4">
    <location>
        <begin position="231"/>
        <end position="251"/>
    </location>
</feature>
<dbReference type="InterPro" id="IPR004358">
    <property type="entry name" value="Sig_transdc_His_kin-like_C"/>
</dbReference>
<dbReference type="AlphaFoldDB" id="A0A0U4BP97"/>
<dbReference type="PROSITE" id="PS50109">
    <property type="entry name" value="HIS_KIN"/>
    <property type="match status" value="1"/>
</dbReference>
<feature type="transmembrane region" description="Helical" evidence="4">
    <location>
        <begin position="318"/>
        <end position="338"/>
    </location>
</feature>
<dbReference type="InterPro" id="IPR008979">
    <property type="entry name" value="Galactose-bd-like_sf"/>
</dbReference>
<dbReference type="PANTHER" id="PTHR43065:SF42">
    <property type="entry name" value="TWO-COMPONENT SENSOR PPRA"/>
    <property type="match status" value="1"/>
</dbReference>
<evidence type="ECO:0000313" key="8">
    <source>
        <dbReference type="Proteomes" id="UP000059542"/>
    </source>
</evidence>
<dbReference type="Proteomes" id="UP000059542">
    <property type="component" value="Chromosome"/>
</dbReference>
<dbReference type="InterPro" id="IPR003661">
    <property type="entry name" value="HisK_dim/P_dom"/>
</dbReference>
<feature type="transmembrane region" description="Helical" evidence="4">
    <location>
        <begin position="350"/>
        <end position="373"/>
    </location>
</feature>
<dbReference type="OrthoDB" id="9806995at2"/>
<name>A0A0U4BP97_9BACT</name>
<evidence type="ECO:0000259" key="6">
    <source>
        <dbReference type="PROSITE" id="PS50109"/>
    </source>
</evidence>